<dbReference type="Proteomes" id="UP000318420">
    <property type="component" value="Segment"/>
</dbReference>
<protein>
    <submittedName>
        <fullName evidence="1">Uncharacterized protein</fullName>
    </submittedName>
</protein>
<organism evidence="1 2">
    <name type="scientific">Aeromonas phage LAh10</name>
    <dbReference type="NCBI Taxonomy" id="2591025"/>
    <lineage>
        <taxon>Viruses</taxon>
        <taxon>Duplodnaviria</taxon>
        <taxon>Heunggongvirae</taxon>
        <taxon>Uroviricota</taxon>
        <taxon>Caudoviricetes</taxon>
        <taxon>Chimalliviridae</taxon>
        <taxon>Ludhianavirus</taxon>
        <taxon>Ludhianavirus LAh10</taxon>
    </lineage>
</organism>
<gene>
    <name evidence="1" type="ORF">LAh10_206</name>
</gene>
<sequence length="130" mass="14841">MKLTDPKTWPISTSRGTSSLLWRIRMEQFRGLQPQGIFSHNCAFPGVPTEVAANLIGMSFNIYGVNHQIPFNPNLGNEGLESEDKNIETRNLDTYYQLKSLLGNFSREYTKVDAEVRCSNGLFMITFKCW</sequence>
<proteinExistence type="predicted"/>
<name>A0A514A1U5_9CAUD</name>
<accession>A0A514A1U5</accession>
<dbReference type="EMBL" id="MK838116">
    <property type="protein sequence ID" value="QDH47202.1"/>
    <property type="molecule type" value="Genomic_DNA"/>
</dbReference>
<keyword evidence="2" id="KW-1185">Reference proteome</keyword>
<evidence type="ECO:0000313" key="1">
    <source>
        <dbReference type="EMBL" id="QDH47202.1"/>
    </source>
</evidence>
<evidence type="ECO:0000313" key="2">
    <source>
        <dbReference type="Proteomes" id="UP000318420"/>
    </source>
</evidence>
<reference evidence="1 2" key="1">
    <citation type="submission" date="2019-04" db="EMBL/GenBank/DDBJ databases">
        <title>Novel bacteriophages capable of disrupting biofilms from clinical strains of Aeromonas hydrophila with intrinsic antibiotic resistance.</title>
        <authorList>
            <person name="Kabwe M."/>
            <person name="Brown T.L."/>
            <person name="Speirs L."/>
            <person name="Ku H."/>
            <person name="Leach M."/>
            <person name="Chan H.T."/>
            <person name="Petrovski S."/>
            <person name="Lock P."/>
            <person name="Tucci J."/>
        </authorList>
    </citation>
    <scope>NUCLEOTIDE SEQUENCE [LARGE SCALE GENOMIC DNA]</scope>
</reference>